<dbReference type="EMBL" id="QGDL01000009">
    <property type="protein sequence ID" value="PWJ28331.1"/>
    <property type="molecule type" value="Genomic_DNA"/>
</dbReference>
<keyword evidence="3" id="KW-0804">Transcription</keyword>
<evidence type="ECO:0000259" key="4">
    <source>
        <dbReference type="PROSITE" id="PS01124"/>
    </source>
</evidence>
<dbReference type="InterPro" id="IPR011051">
    <property type="entry name" value="RmlC_Cupin_sf"/>
</dbReference>
<evidence type="ECO:0000256" key="3">
    <source>
        <dbReference type="ARBA" id="ARBA00023163"/>
    </source>
</evidence>
<evidence type="ECO:0000256" key="1">
    <source>
        <dbReference type="ARBA" id="ARBA00023015"/>
    </source>
</evidence>
<sequence>MRKSSFIRESITIEPNLDIGFVEVTPEMIRPYTPYHWHDSYEIIYVMSGSMTVQTLPVSKTTYVSGSVICTPPYQIHDITASKDTHFILAMIPSEVMRKYIPDLDQITFMIPKVVTSEIERTKLETLQKTMYQMLVAITFQEHGYLLRFQSSFFELMYQLYHNYSHYNKPATQIDKNYERLQQILSYVQDHYTSVITIDEISSYVNLQPQYFCHFFKKYMGQSFLSYVYEVRISKIEKDLLQTTDSIGTIAERHGFTNIDLFRKKFYKKNQCMPREYRRR</sequence>
<organism evidence="5 6">
    <name type="scientific">Faecalicatena orotica</name>
    <dbReference type="NCBI Taxonomy" id="1544"/>
    <lineage>
        <taxon>Bacteria</taxon>
        <taxon>Bacillati</taxon>
        <taxon>Bacillota</taxon>
        <taxon>Clostridia</taxon>
        <taxon>Lachnospirales</taxon>
        <taxon>Lachnospiraceae</taxon>
        <taxon>Faecalicatena</taxon>
    </lineage>
</organism>
<dbReference type="Gene3D" id="2.60.120.10">
    <property type="entry name" value="Jelly Rolls"/>
    <property type="match status" value="1"/>
</dbReference>
<evidence type="ECO:0000256" key="2">
    <source>
        <dbReference type="ARBA" id="ARBA00023125"/>
    </source>
</evidence>
<dbReference type="SUPFAM" id="SSF46689">
    <property type="entry name" value="Homeodomain-like"/>
    <property type="match status" value="2"/>
</dbReference>
<gene>
    <name evidence="5" type="ORF">A8806_109213</name>
</gene>
<dbReference type="Proteomes" id="UP000245845">
    <property type="component" value="Unassembled WGS sequence"/>
</dbReference>
<dbReference type="InterPro" id="IPR003313">
    <property type="entry name" value="AraC-bd"/>
</dbReference>
<evidence type="ECO:0000313" key="5">
    <source>
        <dbReference type="EMBL" id="PWJ28331.1"/>
    </source>
</evidence>
<dbReference type="InterPro" id="IPR018060">
    <property type="entry name" value="HTH_AraC"/>
</dbReference>
<dbReference type="Pfam" id="PF02311">
    <property type="entry name" value="AraC_binding"/>
    <property type="match status" value="1"/>
</dbReference>
<proteinExistence type="predicted"/>
<accession>A0A2Y9BFP9</accession>
<dbReference type="SUPFAM" id="SSF51182">
    <property type="entry name" value="RmlC-like cupins"/>
    <property type="match status" value="1"/>
</dbReference>
<dbReference type="RefSeq" id="WP_109732128.1">
    <property type="nucleotide sequence ID" value="NZ_BAAACK010000009.1"/>
</dbReference>
<name>A0A2Y9BFP9_9FIRM</name>
<reference evidence="5 6" key="1">
    <citation type="submission" date="2018-05" db="EMBL/GenBank/DDBJ databases">
        <title>The Hungate 1000. A catalogue of reference genomes from the rumen microbiome.</title>
        <authorList>
            <person name="Kelly W."/>
        </authorList>
    </citation>
    <scope>NUCLEOTIDE SEQUENCE [LARGE SCALE GENOMIC DNA]</scope>
    <source>
        <strain evidence="5 6">NLAE-zl-C242</strain>
    </source>
</reference>
<dbReference type="OrthoDB" id="2112176at2"/>
<dbReference type="AlphaFoldDB" id="A0A2Y9BFP9"/>
<dbReference type="SMART" id="SM00342">
    <property type="entry name" value="HTH_ARAC"/>
    <property type="match status" value="1"/>
</dbReference>
<dbReference type="InterPro" id="IPR014710">
    <property type="entry name" value="RmlC-like_jellyroll"/>
</dbReference>
<keyword evidence="1" id="KW-0805">Transcription regulation</keyword>
<dbReference type="GO" id="GO:0003700">
    <property type="term" value="F:DNA-binding transcription factor activity"/>
    <property type="evidence" value="ECO:0007669"/>
    <property type="project" value="InterPro"/>
</dbReference>
<keyword evidence="6" id="KW-1185">Reference proteome</keyword>
<protein>
    <submittedName>
        <fullName evidence="5">AraC-like protein</fullName>
    </submittedName>
</protein>
<dbReference type="InterPro" id="IPR009057">
    <property type="entry name" value="Homeodomain-like_sf"/>
</dbReference>
<dbReference type="GO" id="GO:0043565">
    <property type="term" value="F:sequence-specific DNA binding"/>
    <property type="evidence" value="ECO:0007669"/>
    <property type="project" value="InterPro"/>
</dbReference>
<dbReference type="PANTHER" id="PTHR43280:SF28">
    <property type="entry name" value="HTH-TYPE TRANSCRIPTIONAL ACTIVATOR RHAS"/>
    <property type="match status" value="1"/>
</dbReference>
<keyword evidence="2" id="KW-0238">DNA-binding</keyword>
<dbReference type="Pfam" id="PF12833">
    <property type="entry name" value="HTH_18"/>
    <property type="match status" value="1"/>
</dbReference>
<dbReference type="CDD" id="cd02208">
    <property type="entry name" value="cupin_RmlC-like"/>
    <property type="match status" value="1"/>
</dbReference>
<evidence type="ECO:0000313" key="6">
    <source>
        <dbReference type="Proteomes" id="UP000245845"/>
    </source>
</evidence>
<dbReference type="Gene3D" id="1.10.10.60">
    <property type="entry name" value="Homeodomain-like"/>
    <property type="match status" value="2"/>
</dbReference>
<feature type="domain" description="HTH araC/xylS-type" evidence="4">
    <location>
        <begin position="182"/>
        <end position="280"/>
    </location>
</feature>
<dbReference type="PROSITE" id="PS01124">
    <property type="entry name" value="HTH_ARAC_FAMILY_2"/>
    <property type="match status" value="1"/>
</dbReference>
<comment type="caution">
    <text evidence="5">The sequence shown here is derived from an EMBL/GenBank/DDBJ whole genome shotgun (WGS) entry which is preliminary data.</text>
</comment>
<dbReference type="PANTHER" id="PTHR43280">
    <property type="entry name" value="ARAC-FAMILY TRANSCRIPTIONAL REGULATOR"/>
    <property type="match status" value="1"/>
</dbReference>